<protein>
    <submittedName>
        <fullName evidence="7">Aldehyde dehydrogenase</fullName>
    </submittedName>
</protein>
<dbReference type="InterPro" id="IPR016162">
    <property type="entry name" value="Ald_DH_N"/>
</dbReference>
<dbReference type="Gene3D" id="3.40.605.10">
    <property type="entry name" value="Aldehyde Dehydrogenase, Chain A, domain 1"/>
    <property type="match status" value="1"/>
</dbReference>
<dbReference type="InterPro" id="IPR016163">
    <property type="entry name" value="Ald_DH_C"/>
</dbReference>
<dbReference type="SUPFAM" id="SSF53720">
    <property type="entry name" value="ALDH-like"/>
    <property type="match status" value="1"/>
</dbReference>
<keyword evidence="2 4" id="KW-0560">Oxidoreductase</keyword>
<evidence type="ECO:0000256" key="3">
    <source>
        <dbReference type="PROSITE-ProRule" id="PRU10007"/>
    </source>
</evidence>
<feature type="active site" evidence="3">
    <location>
        <position position="251"/>
    </location>
</feature>
<dbReference type="KEGG" id="bgv:CAL12_05815"/>
<name>A0A1W6YH47_9BORD</name>
<dbReference type="Pfam" id="PF00171">
    <property type="entry name" value="Aldedh"/>
    <property type="match status" value="1"/>
</dbReference>
<dbReference type="PROSITE" id="PS00070">
    <property type="entry name" value="ALDEHYDE_DEHYDR_CYS"/>
    <property type="match status" value="1"/>
</dbReference>
<evidence type="ECO:0000259" key="6">
    <source>
        <dbReference type="Pfam" id="PF00171"/>
    </source>
</evidence>
<dbReference type="InterPro" id="IPR016160">
    <property type="entry name" value="Ald_DH_CS_CYS"/>
</dbReference>
<keyword evidence="8" id="KW-1185">Reference proteome</keyword>
<dbReference type="OrthoDB" id="6187633at2"/>
<evidence type="ECO:0000313" key="7">
    <source>
        <dbReference type="EMBL" id="ARP80397.1"/>
    </source>
</evidence>
<sequence>MQLARHHIDGKWTDSIGGRDRHGVSNNPATSEPAARYADGGVEDAQAAIAAARRAFEQTAWRRSPRLRADVLWDYAVRLDARKEEIADWLVTLNGKLRREAIGEIMAGVSELKYYAGLARNLFGRLIEVEPGCHASLRREAAGVAGIILPWNAPITLLVRSLAPALAAGCSTVIKPAFQTALAHNLALECLTVDERLPAGIVNSVIESGSAVSETLCASPEVDVVSFTGSTAVGKKIAAAAAGTLKRLSLELGGKAPALVFADGASDATIKGITAGSLILAGQQCTAISRVLVQDSVYDDFTRRLAASFRSVRVGPGNDPGSQMGSLIDIASRDRVAGLVARAGDAGDVLVRGEAPDGALAKGAFLAPSLVAIDDLESEYVQRELFGPLLVVERFKDEEDAIRRANATRYSLASSVWTADAMRGERVAARLRFGTVWANTHNRLFAEAETGGHADSGYGRLHGVEGLNDFLETKHYYFETGV</sequence>
<comment type="similarity">
    <text evidence="1 4">Belongs to the aldehyde dehydrogenase family.</text>
</comment>
<feature type="compositionally biased region" description="Basic and acidic residues" evidence="5">
    <location>
        <begin position="1"/>
        <end position="23"/>
    </location>
</feature>
<dbReference type="STRING" id="1416806.CAL12_05815"/>
<evidence type="ECO:0000256" key="4">
    <source>
        <dbReference type="RuleBase" id="RU003345"/>
    </source>
</evidence>
<dbReference type="InterPro" id="IPR029510">
    <property type="entry name" value="Ald_DH_CS_GLU"/>
</dbReference>
<evidence type="ECO:0000256" key="2">
    <source>
        <dbReference type="ARBA" id="ARBA00023002"/>
    </source>
</evidence>
<dbReference type="FunFam" id="3.40.605.10:FF:000007">
    <property type="entry name" value="NAD/NADP-dependent betaine aldehyde dehydrogenase"/>
    <property type="match status" value="1"/>
</dbReference>
<feature type="region of interest" description="Disordered" evidence="5">
    <location>
        <begin position="1"/>
        <end position="35"/>
    </location>
</feature>
<evidence type="ECO:0000256" key="5">
    <source>
        <dbReference type="SAM" id="MobiDB-lite"/>
    </source>
</evidence>
<dbReference type="RefSeq" id="WP_086063627.1">
    <property type="nucleotide sequence ID" value="NZ_CP021108.1"/>
</dbReference>
<dbReference type="PANTHER" id="PTHR11699">
    <property type="entry name" value="ALDEHYDE DEHYDROGENASE-RELATED"/>
    <property type="match status" value="1"/>
</dbReference>
<dbReference type="PROSITE" id="PS00687">
    <property type="entry name" value="ALDEHYDE_DEHYDR_GLU"/>
    <property type="match status" value="1"/>
</dbReference>
<proteinExistence type="inferred from homology"/>
<evidence type="ECO:0000313" key="8">
    <source>
        <dbReference type="Proteomes" id="UP000194151"/>
    </source>
</evidence>
<dbReference type="Proteomes" id="UP000194151">
    <property type="component" value="Chromosome"/>
</dbReference>
<dbReference type="Gene3D" id="3.40.309.10">
    <property type="entry name" value="Aldehyde Dehydrogenase, Chain A, domain 2"/>
    <property type="match status" value="1"/>
</dbReference>
<dbReference type="GO" id="GO:0016620">
    <property type="term" value="F:oxidoreductase activity, acting on the aldehyde or oxo group of donors, NAD or NADP as acceptor"/>
    <property type="evidence" value="ECO:0007669"/>
    <property type="project" value="InterPro"/>
</dbReference>
<reference evidence="7 8" key="1">
    <citation type="submission" date="2017-05" db="EMBL/GenBank/DDBJ databases">
        <title>Complete and WGS of Bordetella genogroups.</title>
        <authorList>
            <person name="Spilker T."/>
            <person name="LiPuma J."/>
        </authorList>
    </citation>
    <scope>NUCLEOTIDE SEQUENCE [LARGE SCALE GENOMIC DNA]</scope>
    <source>
        <strain evidence="7 8">AU19157</strain>
    </source>
</reference>
<gene>
    <name evidence="7" type="ORF">CAL12_05815</name>
</gene>
<dbReference type="InterPro" id="IPR016161">
    <property type="entry name" value="Ald_DH/histidinol_DH"/>
</dbReference>
<organism evidence="7 8">
    <name type="scientific">Bordetella genomosp. 8</name>
    <dbReference type="NCBI Taxonomy" id="1416806"/>
    <lineage>
        <taxon>Bacteria</taxon>
        <taxon>Pseudomonadati</taxon>
        <taxon>Pseudomonadota</taxon>
        <taxon>Betaproteobacteria</taxon>
        <taxon>Burkholderiales</taxon>
        <taxon>Alcaligenaceae</taxon>
        <taxon>Bordetella</taxon>
    </lineage>
</organism>
<accession>A0A1W6YH47</accession>
<evidence type="ECO:0000256" key="1">
    <source>
        <dbReference type="ARBA" id="ARBA00009986"/>
    </source>
</evidence>
<dbReference type="InterPro" id="IPR015590">
    <property type="entry name" value="Aldehyde_DH_dom"/>
</dbReference>
<dbReference type="EMBL" id="CP021108">
    <property type="protein sequence ID" value="ARP80397.1"/>
    <property type="molecule type" value="Genomic_DNA"/>
</dbReference>
<feature type="domain" description="Aldehyde dehydrogenase" evidence="6">
    <location>
        <begin position="25"/>
        <end position="475"/>
    </location>
</feature>
<dbReference type="AlphaFoldDB" id="A0A1W6YH47"/>